<reference evidence="1 2" key="1">
    <citation type="submission" date="2014-04" db="EMBL/GenBank/DDBJ databases">
        <authorList>
            <consortium name="DOE Joint Genome Institute"/>
            <person name="Kuo A."/>
            <person name="Martino E."/>
            <person name="Perotto S."/>
            <person name="Kohler A."/>
            <person name="Nagy L.G."/>
            <person name="Floudas D."/>
            <person name="Copeland A."/>
            <person name="Barry K.W."/>
            <person name="Cichocki N."/>
            <person name="Veneault-Fourrey C."/>
            <person name="LaButti K."/>
            <person name="Lindquist E.A."/>
            <person name="Lipzen A."/>
            <person name="Lundell T."/>
            <person name="Morin E."/>
            <person name="Murat C."/>
            <person name="Sun H."/>
            <person name="Tunlid A."/>
            <person name="Henrissat B."/>
            <person name="Grigoriev I.V."/>
            <person name="Hibbett D.S."/>
            <person name="Martin F."/>
            <person name="Nordberg H.P."/>
            <person name="Cantor M.N."/>
            <person name="Hua S.X."/>
        </authorList>
    </citation>
    <scope>NUCLEOTIDE SEQUENCE [LARGE SCALE GENOMIC DNA]</scope>
    <source>
        <strain evidence="1 2">Zn</strain>
    </source>
</reference>
<dbReference type="Pfam" id="PF13489">
    <property type="entry name" value="Methyltransf_23"/>
    <property type="match status" value="1"/>
</dbReference>
<sequence>MMIGSASSTASIASSIRKYREFHGRTYHNFNTETTSEYWGPNDEKMNEQLDIGHHMLTLMLDGRLFLAPIGPNPQKVLDVGTGTGIWAIDFADQFPSAEVIGTDISPTQPSFVPPNLKFELDDAQLEWTYQPNSFDYIHVRCLLGAIQDWAHLYREIYKCTKPGGYIEHLEISIMFKSEDGSVTEDHFMVQWSKTLLYAAEQLGKTFAIYDFNREMITQAGFVDVVEKKFKIPVGTWPSDPKMKELGQWNTLFCLEGLESWSLYLLSTVLKWSYEEIQAHIMTMRKQILNRKNHAYYDINVVYATGSHPDQQQSLPLT</sequence>
<dbReference type="EMBL" id="KN832883">
    <property type="protein sequence ID" value="KIM97030.1"/>
    <property type="molecule type" value="Genomic_DNA"/>
</dbReference>
<dbReference type="InterPro" id="IPR029063">
    <property type="entry name" value="SAM-dependent_MTases_sf"/>
</dbReference>
<keyword evidence="2" id="KW-1185">Reference proteome</keyword>
<dbReference type="HOGENOM" id="CLU_010595_7_1_1"/>
<dbReference type="AlphaFoldDB" id="A0A0C3GLN8"/>
<dbReference type="Gene3D" id="3.40.50.150">
    <property type="entry name" value="Vaccinia Virus protein VP39"/>
    <property type="match status" value="1"/>
</dbReference>
<dbReference type="PANTHER" id="PTHR43591:SF10">
    <property type="entry name" value="ABC TRANSMEMBRANE TYPE-1 DOMAIN-CONTAINING PROTEIN-RELATED"/>
    <property type="match status" value="1"/>
</dbReference>
<dbReference type="SUPFAM" id="SSF53335">
    <property type="entry name" value="S-adenosyl-L-methionine-dependent methyltransferases"/>
    <property type="match status" value="1"/>
</dbReference>
<dbReference type="GO" id="GO:0008168">
    <property type="term" value="F:methyltransferase activity"/>
    <property type="evidence" value="ECO:0007669"/>
    <property type="project" value="TreeGrafter"/>
</dbReference>
<evidence type="ECO:0008006" key="3">
    <source>
        <dbReference type="Google" id="ProtNLM"/>
    </source>
</evidence>
<dbReference type="PANTHER" id="PTHR43591">
    <property type="entry name" value="METHYLTRANSFERASE"/>
    <property type="match status" value="1"/>
</dbReference>
<dbReference type="CDD" id="cd02440">
    <property type="entry name" value="AdoMet_MTases"/>
    <property type="match status" value="1"/>
</dbReference>
<name>A0A0C3GLN8_OIDMZ</name>
<dbReference type="STRING" id="913774.A0A0C3GLN8"/>
<gene>
    <name evidence="1" type="ORF">OIDMADRAFT_105876</name>
</gene>
<dbReference type="OrthoDB" id="2013972at2759"/>
<evidence type="ECO:0000313" key="2">
    <source>
        <dbReference type="Proteomes" id="UP000054321"/>
    </source>
</evidence>
<evidence type="ECO:0000313" key="1">
    <source>
        <dbReference type="EMBL" id="KIM97030.1"/>
    </source>
</evidence>
<reference evidence="2" key="2">
    <citation type="submission" date="2015-01" db="EMBL/GenBank/DDBJ databases">
        <title>Evolutionary Origins and Diversification of the Mycorrhizal Mutualists.</title>
        <authorList>
            <consortium name="DOE Joint Genome Institute"/>
            <consortium name="Mycorrhizal Genomics Consortium"/>
            <person name="Kohler A."/>
            <person name="Kuo A."/>
            <person name="Nagy L.G."/>
            <person name="Floudas D."/>
            <person name="Copeland A."/>
            <person name="Barry K.W."/>
            <person name="Cichocki N."/>
            <person name="Veneault-Fourrey C."/>
            <person name="LaButti K."/>
            <person name="Lindquist E.A."/>
            <person name="Lipzen A."/>
            <person name="Lundell T."/>
            <person name="Morin E."/>
            <person name="Murat C."/>
            <person name="Riley R."/>
            <person name="Ohm R."/>
            <person name="Sun H."/>
            <person name="Tunlid A."/>
            <person name="Henrissat B."/>
            <person name="Grigoriev I.V."/>
            <person name="Hibbett D.S."/>
            <person name="Martin F."/>
        </authorList>
    </citation>
    <scope>NUCLEOTIDE SEQUENCE [LARGE SCALE GENOMIC DNA]</scope>
    <source>
        <strain evidence="2">Zn</strain>
    </source>
</reference>
<dbReference type="Proteomes" id="UP000054321">
    <property type="component" value="Unassembled WGS sequence"/>
</dbReference>
<proteinExistence type="predicted"/>
<dbReference type="InParanoid" id="A0A0C3GLN8"/>
<organism evidence="1 2">
    <name type="scientific">Oidiodendron maius (strain Zn)</name>
    <dbReference type="NCBI Taxonomy" id="913774"/>
    <lineage>
        <taxon>Eukaryota</taxon>
        <taxon>Fungi</taxon>
        <taxon>Dikarya</taxon>
        <taxon>Ascomycota</taxon>
        <taxon>Pezizomycotina</taxon>
        <taxon>Leotiomycetes</taxon>
        <taxon>Leotiomycetes incertae sedis</taxon>
        <taxon>Myxotrichaceae</taxon>
        <taxon>Oidiodendron</taxon>
    </lineage>
</organism>
<accession>A0A0C3GLN8</accession>
<protein>
    <recommendedName>
        <fullName evidence="3">S-adenosyl-L-methionine-dependent methyltransferase</fullName>
    </recommendedName>
</protein>